<gene>
    <name evidence="3" type="ORF">LENED_007020</name>
</gene>
<feature type="compositionally biased region" description="Pro residues" evidence="1">
    <location>
        <begin position="843"/>
        <end position="856"/>
    </location>
</feature>
<protein>
    <submittedName>
        <fullName evidence="3">Carbohydrate esterase family 9 protein</fullName>
    </submittedName>
</protein>
<evidence type="ECO:0000259" key="2">
    <source>
        <dbReference type="Pfam" id="PF01979"/>
    </source>
</evidence>
<feature type="region of interest" description="Disordered" evidence="1">
    <location>
        <begin position="679"/>
        <end position="786"/>
    </location>
</feature>
<dbReference type="PANTHER" id="PTHR43135:SF3">
    <property type="entry name" value="ALPHA-D-RIBOSE 1-METHYLPHOSPHONATE 5-TRIPHOSPHATE DIPHOSPHATASE"/>
    <property type="match status" value="1"/>
</dbReference>
<proteinExistence type="predicted"/>
<organism evidence="3 4">
    <name type="scientific">Lentinula edodes</name>
    <name type="common">Shiitake mushroom</name>
    <name type="synonym">Lentinus edodes</name>
    <dbReference type="NCBI Taxonomy" id="5353"/>
    <lineage>
        <taxon>Eukaryota</taxon>
        <taxon>Fungi</taxon>
        <taxon>Dikarya</taxon>
        <taxon>Basidiomycota</taxon>
        <taxon>Agaricomycotina</taxon>
        <taxon>Agaricomycetes</taxon>
        <taxon>Agaricomycetidae</taxon>
        <taxon>Agaricales</taxon>
        <taxon>Marasmiineae</taxon>
        <taxon>Omphalotaceae</taxon>
        <taxon>Lentinula</taxon>
    </lineage>
</organism>
<dbReference type="GO" id="GO:0016787">
    <property type="term" value="F:hydrolase activity"/>
    <property type="evidence" value="ECO:0007669"/>
    <property type="project" value="InterPro"/>
</dbReference>
<dbReference type="InterPro" id="IPR006680">
    <property type="entry name" value="Amidohydro-rel"/>
</dbReference>
<comment type="caution">
    <text evidence="3">The sequence shown here is derived from an EMBL/GenBank/DDBJ whole genome shotgun (WGS) entry which is preliminary data.</text>
</comment>
<feature type="region of interest" description="Disordered" evidence="1">
    <location>
        <begin position="814"/>
        <end position="859"/>
    </location>
</feature>
<dbReference type="InterPro" id="IPR032466">
    <property type="entry name" value="Metal_Hydrolase"/>
</dbReference>
<dbReference type="PANTHER" id="PTHR43135">
    <property type="entry name" value="ALPHA-D-RIBOSE 1-METHYLPHOSPHONATE 5-TRIPHOSPHATE DIPHOSPHATASE"/>
    <property type="match status" value="1"/>
</dbReference>
<feature type="domain" description="Amidohydrolase-related" evidence="2">
    <location>
        <begin position="154"/>
        <end position="250"/>
    </location>
</feature>
<keyword evidence="4" id="KW-1185">Reference proteome</keyword>
<dbReference type="STRING" id="5353.A0A1Q3EDD1"/>
<dbReference type="EMBL" id="BDGU01000237">
    <property type="protein sequence ID" value="GAW05179.1"/>
    <property type="molecule type" value="Genomic_DNA"/>
</dbReference>
<dbReference type="SUPFAM" id="SSF51556">
    <property type="entry name" value="Metallo-dependent hydrolases"/>
    <property type="match status" value="1"/>
</dbReference>
<evidence type="ECO:0000313" key="3">
    <source>
        <dbReference type="EMBL" id="GAW05179.1"/>
    </source>
</evidence>
<evidence type="ECO:0000313" key="4">
    <source>
        <dbReference type="Proteomes" id="UP000188533"/>
    </source>
</evidence>
<sequence>MRVAKIRVQTIYMIRFTLTELRVGRVYSATRMDTIWAFRQAYNKATQIMKQQDEYCSKVEAGGLQDLGDFPEDLQWESLVDVLRGKVKVNIHCYEAVDLDGLVRLSNEFKFPIAAFHHASETYLTPELLKRAYDKPPAIALFATNARYKRESYRGSEFAPRILAENGFTVLMKSDHPVLDSRHLLYEAQQAHYYGLPENLALAAITSNSAETMGMGHRIGYIRKGWDADLVIWDSHPLALGATPIQVFIDGISQLESPYISDKPPAFQRSPKVPNFDKETQLTLEYDGLPPLRSIKGAEVVVFANVSNVFVRSSGTVREIYSATAIAGGVVVSRNGRLICTGNQSTCLTEAVLASDSKPFFVDLKGGSIEPALTSYGAPLGLEHINQEPSTNDGFAFEPLSQRVPKILGGSIVRAVDGLLFDTRDALYAYRAGVTTGITAPSHYGFFFGLGTAFSTGASHKLENGAVVQEVTALHTAIGFDDTPSVSTQIATLRKLLMTPPEGPAGVWFRKVSEGSLTLVVEVHNADVIATLLNLKAEVEAAKSSQIKLTIAGANEAHLLAEYLGKAKVGVLVFPRPFPTTWDRRRIAPGPPLSSNAVQKLMAHNVTVGLMIAEVWEARNLPFDVAWTSLDVNGTLSKEEAIALGSVNVEKLLGAELEAQDADLVAREFTGKDLLFEGRVVDGQSNTPKKQQPKPTTSSPPTEPSTSALSPENRLQMRSSTPEANSRVESGCVPPQSQPIVIPPTPFSSKKLSTKKNGSRTKNFISSSESSSIDEVPGSVSGEEEMECVTRVRRDVEASKQSVAKWRNESPLLSDLPEKMNVDEVPTSNFDTDQSPSSAERSTPPPSQQQLTPPPTTVLDHQILPPMPAAIETARKTEELIAAIKAKAIAAAKSSPIEQEIRPFKETLSDSDTDEELRPLEINVKGKGKAKEVAPSVPAVNTYYNTRSTNAHSKSKMISPTVLQSERRQAATKKKHNPFAALLKEKREDDRSGRSDLEFIKAAENILPKSQMLLEMDEEDGYDSFETPSQKTAAWLGREVDDMKVDLDDGNRRRLFGEQSEGIKDILDGEQKNLQADERRKIEVGVRFWRDNTSSAGDDVDMDVEPTLNFGEDTQSPVLRKLYNALKSRDQVRAIAILDSGLLITVNPECLRGVTSYLTYLALSPVNDRLSSAAYEALRNVWITSHSPEPGIILQDILNAVSRLGAYSQLLNLAGSKISNLDADSRASLIFRLIKLTESSARSRLLNINEIPELVLILLAISLDPSTSASLQIAIAVVLDAIFQSIADPNVVADIEPIICTKILTYIKEFDPFNISRIVTLLTGSEGRSTRIARWVARSVLLGKTQVTESEYCHAPAVQDLSDILVQGATPVCQAFQINLDTDYVELGHYVQILAVALTDIPSYFPSEIAAVAAIKAQHPVQASPSKDKIDTPLENLNRCITFVQRKITDNGTDIERSRTKAALHHLSMRLYFQLAARKADKNPAISNYFERRNPTARR</sequence>
<accession>A0A1Q3EDD1</accession>
<feature type="compositionally biased region" description="Low complexity" evidence="1">
    <location>
        <begin position="684"/>
        <end position="707"/>
    </location>
</feature>
<name>A0A1Q3EDD1_LENED</name>
<reference evidence="3 4" key="2">
    <citation type="submission" date="2017-02" db="EMBL/GenBank/DDBJ databases">
        <title>A genome survey and senescence transcriptome analysis in Lentinula edodes.</title>
        <authorList>
            <person name="Sakamoto Y."/>
            <person name="Nakade K."/>
            <person name="Sato S."/>
            <person name="Yoshida Y."/>
            <person name="Miyazaki K."/>
            <person name="Natsume S."/>
            <person name="Konno N."/>
        </authorList>
    </citation>
    <scope>NUCLEOTIDE SEQUENCE [LARGE SCALE GENOMIC DNA]</scope>
    <source>
        <strain evidence="3 4">NBRC 111202</strain>
    </source>
</reference>
<feature type="compositionally biased region" description="Polar residues" evidence="1">
    <location>
        <begin position="716"/>
        <end position="728"/>
    </location>
</feature>
<dbReference type="Proteomes" id="UP000188533">
    <property type="component" value="Unassembled WGS sequence"/>
</dbReference>
<feature type="compositionally biased region" description="Polar residues" evidence="1">
    <location>
        <begin position="826"/>
        <end position="841"/>
    </location>
</feature>
<evidence type="ECO:0000256" key="1">
    <source>
        <dbReference type="SAM" id="MobiDB-lite"/>
    </source>
</evidence>
<dbReference type="Pfam" id="PF01979">
    <property type="entry name" value="Amidohydro_1"/>
    <property type="match status" value="1"/>
</dbReference>
<reference evidence="3 4" key="1">
    <citation type="submission" date="2016-08" db="EMBL/GenBank/DDBJ databases">
        <authorList>
            <consortium name="Lentinula edodes genome sequencing consortium"/>
            <person name="Sakamoto Y."/>
            <person name="Nakade K."/>
            <person name="Sato S."/>
            <person name="Yoshida Y."/>
            <person name="Miyazaki K."/>
            <person name="Natsume S."/>
            <person name="Konno N."/>
        </authorList>
    </citation>
    <scope>NUCLEOTIDE SEQUENCE [LARGE SCALE GENOMIC DNA]</scope>
    <source>
        <strain evidence="3 4">NBRC 111202</strain>
    </source>
</reference>
<dbReference type="InterPro" id="IPR051781">
    <property type="entry name" value="Metallo-dep_Hydrolase"/>
</dbReference>
<dbReference type="Gene3D" id="3.20.20.140">
    <property type="entry name" value="Metal-dependent hydrolases"/>
    <property type="match status" value="2"/>
</dbReference>